<evidence type="ECO:0000256" key="6">
    <source>
        <dbReference type="SAM" id="MobiDB-lite"/>
    </source>
</evidence>
<feature type="region of interest" description="Disordered" evidence="6">
    <location>
        <begin position="132"/>
        <end position="153"/>
    </location>
</feature>
<evidence type="ECO:0000256" key="1">
    <source>
        <dbReference type="ARBA" id="ARBA00004211"/>
    </source>
</evidence>
<organism evidence="9 10">
    <name type="scientific">Exidia glandulosa HHB12029</name>
    <dbReference type="NCBI Taxonomy" id="1314781"/>
    <lineage>
        <taxon>Eukaryota</taxon>
        <taxon>Fungi</taxon>
        <taxon>Dikarya</taxon>
        <taxon>Basidiomycota</taxon>
        <taxon>Agaricomycotina</taxon>
        <taxon>Agaricomycetes</taxon>
        <taxon>Auriculariales</taxon>
        <taxon>Exidiaceae</taxon>
        <taxon>Exidia</taxon>
    </lineage>
</organism>
<keyword evidence="5 7" id="KW-0472">Membrane</keyword>
<proteinExistence type="inferred from homology"/>
<dbReference type="PROSITE" id="PS50202">
    <property type="entry name" value="MSP"/>
    <property type="match status" value="1"/>
</dbReference>
<feature type="region of interest" description="Disordered" evidence="6">
    <location>
        <begin position="183"/>
        <end position="215"/>
    </location>
</feature>
<dbReference type="STRING" id="1314781.A0A165P1T0"/>
<keyword evidence="3 7" id="KW-0812">Transmembrane</keyword>
<dbReference type="AlphaFoldDB" id="A0A165P1T0"/>
<dbReference type="Pfam" id="PF00635">
    <property type="entry name" value="Motile_Sperm"/>
    <property type="match status" value="1"/>
</dbReference>
<comment type="similarity">
    <text evidence="2">Belongs to the VAMP-associated protein (VAP) (TC 9.B.17) family.</text>
</comment>
<name>A0A165P1T0_EXIGL</name>
<evidence type="ECO:0000259" key="8">
    <source>
        <dbReference type="PROSITE" id="PS50202"/>
    </source>
</evidence>
<dbReference type="InterPro" id="IPR008962">
    <property type="entry name" value="PapD-like_sf"/>
</dbReference>
<dbReference type="SUPFAM" id="SSF49354">
    <property type="entry name" value="PapD-like"/>
    <property type="match status" value="1"/>
</dbReference>
<gene>
    <name evidence="9" type="ORF">EXIGLDRAFT_745077</name>
</gene>
<dbReference type="GO" id="GO:0090158">
    <property type="term" value="P:endoplasmic reticulum membrane organization"/>
    <property type="evidence" value="ECO:0007669"/>
    <property type="project" value="TreeGrafter"/>
</dbReference>
<feature type="transmembrane region" description="Helical" evidence="7">
    <location>
        <begin position="272"/>
        <end position="291"/>
    </location>
</feature>
<evidence type="ECO:0000256" key="4">
    <source>
        <dbReference type="ARBA" id="ARBA00022989"/>
    </source>
</evidence>
<sequence length="292" mass="32129">MSVQLDPAQQLSFQRPLTSLIKRSLSISNPNKEPVAFKVKTTAPKLYCVRPNSGRIEPNDTVDVLVMLLPMKEDPPLSTKCKDKFLVQSTLISPEKDHLPLAEIWTQQPGEEPVHVVQQKLKVAWLASEGLPSTEEADESEYPSVLSNGDDSRYDTVRQAPPSINAPEEHEALPIRTVSPAAHFHDSAEEPAPPPAIAVHTPPHTPPPQPQPDSTAQLAEAHAEIQRLRALLASIPEPTAELRRRKGLDTATKDAEKEEGGAFVEQGLNDGYSPQQVAIIAFLVFLLTYLFF</sequence>
<dbReference type="Proteomes" id="UP000077266">
    <property type="component" value="Unassembled WGS sequence"/>
</dbReference>
<dbReference type="InterPro" id="IPR013783">
    <property type="entry name" value="Ig-like_fold"/>
</dbReference>
<dbReference type="GO" id="GO:0005789">
    <property type="term" value="C:endoplasmic reticulum membrane"/>
    <property type="evidence" value="ECO:0007669"/>
    <property type="project" value="InterPro"/>
</dbReference>
<reference evidence="9 10" key="1">
    <citation type="journal article" date="2016" name="Mol. Biol. Evol.">
        <title>Comparative Genomics of Early-Diverging Mushroom-Forming Fungi Provides Insights into the Origins of Lignocellulose Decay Capabilities.</title>
        <authorList>
            <person name="Nagy L.G."/>
            <person name="Riley R."/>
            <person name="Tritt A."/>
            <person name="Adam C."/>
            <person name="Daum C."/>
            <person name="Floudas D."/>
            <person name="Sun H."/>
            <person name="Yadav J.S."/>
            <person name="Pangilinan J."/>
            <person name="Larsson K.H."/>
            <person name="Matsuura K."/>
            <person name="Barry K."/>
            <person name="Labutti K."/>
            <person name="Kuo R."/>
            <person name="Ohm R.A."/>
            <person name="Bhattacharya S.S."/>
            <person name="Shirouzu T."/>
            <person name="Yoshinaga Y."/>
            <person name="Martin F.M."/>
            <person name="Grigoriev I.V."/>
            <person name="Hibbett D.S."/>
        </authorList>
    </citation>
    <scope>NUCLEOTIDE SEQUENCE [LARGE SCALE GENOMIC DNA]</scope>
    <source>
        <strain evidence="9 10">HHB12029</strain>
    </source>
</reference>
<comment type="subcellular location">
    <subcellularLocation>
        <location evidence="1">Membrane</location>
        <topology evidence="1">Single-pass type IV membrane protein</topology>
    </subcellularLocation>
</comment>
<dbReference type="GO" id="GO:0033149">
    <property type="term" value="F:FFAT motif binding"/>
    <property type="evidence" value="ECO:0007669"/>
    <property type="project" value="TreeGrafter"/>
</dbReference>
<keyword evidence="10" id="KW-1185">Reference proteome</keyword>
<dbReference type="PANTHER" id="PTHR10809">
    <property type="entry name" value="VESICLE-ASSOCIATED MEMBRANE PROTEIN-ASSOCIATED PROTEIN"/>
    <property type="match status" value="1"/>
</dbReference>
<protein>
    <submittedName>
        <fullName evidence="9">VAMP-associated protein</fullName>
    </submittedName>
</protein>
<evidence type="ECO:0000256" key="2">
    <source>
        <dbReference type="ARBA" id="ARBA00008932"/>
    </source>
</evidence>
<dbReference type="GO" id="GO:0005886">
    <property type="term" value="C:plasma membrane"/>
    <property type="evidence" value="ECO:0007669"/>
    <property type="project" value="TreeGrafter"/>
</dbReference>
<dbReference type="Gene3D" id="2.60.40.10">
    <property type="entry name" value="Immunoglobulins"/>
    <property type="match status" value="1"/>
</dbReference>
<dbReference type="PIRSF" id="PIRSF019693">
    <property type="entry name" value="VAMP-associated"/>
    <property type="match status" value="1"/>
</dbReference>
<feature type="domain" description="MSP" evidence="8">
    <location>
        <begin position="2"/>
        <end position="123"/>
    </location>
</feature>
<dbReference type="PANTHER" id="PTHR10809:SF6">
    <property type="entry name" value="AT11025P-RELATED"/>
    <property type="match status" value="1"/>
</dbReference>
<dbReference type="InParanoid" id="A0A165P1T0"/>
<dbReference type="InterPro" id="IPR016763">
    <property type="entry name" value="VAP"/>
</dbReference>
<keyword evidence="4 7" id="KW-1133">Transmembrane helix</keyword>
<dbReference type="GO" id="GO:0061817">
    <property type="term" value="P:endoplasmic reticulum-plasma membrane tethering"/>
    <property type="evidence" value="ECO:0007669"/>
    <property type="project" value="TreeGrafter"/>
</dbReference>
<dbReference type="InterPro" id="IPR000535">
    <property type="entry name" value="MSP_dom"/>
</dbReference>
<dbReference type="OrthoDB" id="264603at2759"/>
<dbReference type="FunCoup" id="A0A165P1T0">
    <property type="interactions" value="15"/>
</dbReference>
<evidence type="ECO:0000313" key="9">
    <source>
        <dbReference type="EMBL" id="KZW01521.1"/>
    </source>
</evidence>
<evidence type="ECO:0000313" key="10">
    <source>
        <dbReference type="Proteomes" id="UP000077266"/>
    </source>
</evidence>
<accession>A0A165P1T0</accession>
<evidence type="ECO:0000256" key="5">
    <source>
        <dbReference type="ARBA" id="ARBA00023136"/>
    </source>
</evidence>
<dbReference type="EMBL" id="KV425893">
    <property type="protein sequence ID" value="KZW01521.1"/>
    <property type="molecule type" value="Genomic_DNA"/>
</dbReference>
<evidence type="ECO:0000256" key="3">
    <source>
        <dbReference type="ARBA" id="ARBA00022692"/>
    </source>
</evidence>
<evidence type="ECO:0000256" key="7">
    <source>
        <dbReference type="SAM" id="Phobius"/>
    </source>
</evidence>